<evidence type="ECO:0000313" key="2">
    <source>
        <dbReference type="Proteomes" id="UP000682951"/>
    </source>
</evidence>
<protein>
    <recommendedName>
        <fullName evidence="3">Protein hydE</fullName>
    </recommendedName>
</protein>
<keyword evidence="2" id="KW-1185">Reference proteome</keyword>
<evidence type="ECO:0000313" key="1">
    <source>
        <dbReference type="EMBL" id="MBR8463979.1"/>
    </source>
</evidence>
<dbReference type="Gene3D" id="3.30.420.40">
    <property type="match status" value="1"/>
</dbReference>
<dbReference type="RefSeq" id="WP_212141984.1">
    <property type="nucleotide sequence ID" value="NZ_JAGSSW010000004.1"/>
</dbReference>
<gene>
    <name evidence="1" type="ORF">KDD93_05240</name>
</gene>
<dbReference type="Proteomes" id="UP000682951">
    <property type="component" value="Unassembled WGS sequence"/>
</dbReference>
<comment type="caution">
    <text evidence="1">The sequence shown here is derived from an EMBL/GenBank/DDBJ whole genome shotgun (WGS) entry which is preliminary data.</text>
</comment>
<organism evidence="1 2">
    <name type="scientific">Campylobacter anatolicus</name>
    <dbReference type="NCBI Taxonomy" id="2829105"/>
    <lineage>
        <taxon>Bacteria</taxon>
        <taxon>Pseudomonadati</taxon>
        <taxon>Campylobacterota</taxon>
        <taxon>Epsilonproteobacteria</taxon>
        <taxon>Campylobacterales</taxon>
        <taxon>Campylobacteraceae</taxon>
        <taxon>Campylobacter</taxon>
    </lineage>
</organism>
<reference evidence="1 2" key="1">
    <citation type="submission" date="2021-04" db="EMBL/GenBank/DDBJ databases">
        <title>Molecular and phenotypic characterization and identification of bacterial isolates recovered from the Anatolian ground squirrels (Spermophilus xanthoprymnus) and which have the potential to form a new species in the Campylobacter genus.</title>
        <authorList>
            <person name="Aydin F."/>
            <person name="Abay S."/>
            <person name="Kayman T."/>
            <person name="Karakaya E."/>
            <person name="Mustak H.K."/>
            <person name="Mustak I.B."/>
            <person name="Bilgin N."/>
            <person name="Duzler A."/>
            <person name="Sahin O."/>
            <person name="Guran O."/>
            <person name="Saticioglu I.B."/>
        </authorList>
    </citation>
    <scope>NUCLEOTIDE SEQUENCE [LARGE SCALE GENOMIC DNA]</scope>
    <source>
        <strain evidence="2">faydin-G24</strain>
    </source>
</reference>
<accession>A0ABS5HI78</accession>
<dbReference type="EMBL" id="JAGSSW010000004">
    <property type="protein sequence ID" value="MBR8463979.1"/>
    <property type="molecule type" value="Genomic_DNA"/>
</dbReference>
<sequence length="517" mass="59363">MTLNFSFTYLNSNDNFVFFLNFYAQKSGLEYTIVRENRQIILSVSGDEDELLAFADTLAVAVPHSVFLSISNVVASDEIVQKGEYEFKNSLANITPRVINAFKNGKLIPCENSVFSDICVFVNDEFINVNESNFYELLSFAILNLEQNRVIKLKDNVGEFELLNFSELSYDFTAVIPTNLKNLPKIFIADENIQVALASYEKPAVRLKTNAIYRQNHKDAPHFFDVVTAREIFTYALCEKFYQNGINFIALKTQVPLFKTVVLESGYLVQNAQMFYKDSVYKLINNSKEPNLTSFYLAQKELELDEKGEIFRIFLSKFRDDEMKIYRSNDNFDVINLNIPLSFQKLFRSIEQEHGGDRLLNNYSQNFTLPNGDIDTPQSFFALFCIIGVLLNFDNDFKKAGERLIENAMDFNGIKGVRVDFKMSSKSEFDTIKLIRSVMSFRLAGVDNKILSYGIVESFVHFLSDICYSLQDNFKLKDVLLSGSLFESKTLANLALKHLKLNMNVKFSSEFSLEEMF</sequence>
<proteinExistence type="predicted"/>
<evidence type="ECO:0008006" key="3">
    <source>
        <dbReference type="Google" id="ProtNLM"/>
    </source>
</evidence>
<name>A0ABS5HI78_9BACT</name>